<dbReference type="RefSeq" id="WP_387404685.1">
    <property type="nucleotide sequence ID" value="NZ_JBIAQY010000007.1"/>
</dbReference>
<feature type="compositionally biased region" description="Basic and acidic residues" evidence="1">
    <location>
        <begin position="146"/>
        <end position="164"/>
    </location>
</feature>
<evidence type="ECO:0000313" key="3">
    <source>
        <dbReference type="Proteomes" id="UP001601992"/>
    </source>
</evidence>
<name>A0ABW6S1T2_9NOCA</name>
<evidence type="ECO:0000256" key="1">
    <source>
        <dbReference type="SAM" id="MobiDB-lite"/>
    </source>
</evidence>
<feature type="compositionally biased region" description="Polar residues" evidence="1">
    <location>
        <begin position="71"/>
        <end position="81"/>
    </location>
</feature>
<feature type="region of interest" description="Disordered" evidence="1">
    <location>
        <begin position="57"/>
        <end position="103"/>
    </location>
</feature>
<sequence length="164" mass="17407">MTDPVEDLAVLLAALPDEDMLSVVLAATAGRPGLQPLHLVAAELSAEGGHMTWDPDVSSPTDPVVAPGVSGTPTSYDQRGSGSAVPMMPTAVPDIGGYSESGVPTFESVRDKVERRFGNAQGMGELDRQTSAGRSVQEQWQARSKSARERLDEIRKSLHRNDPG</sequence>
<dbReference type="EMBL" id="JBIAQY010000007">
    <property type="protein sequence ID" value="MFF3570257.1"/>
    <property type="molecule type" value="Genomic_DNA"/>
</dbReference>
<reference evidence="2 3" key="1">
    <citation type="submission" date="2024-10" db="EMBL/GenBank/DDBJ databases">
        <title>The Natural Products Discovery Center: Release of the First 8490 Sequenced Strains for Exploring Actinobacteria Biosynthetic Diversity.</title>
        <authorList>
            <person name="Kalkreuter E."/>
            <person name="Kautsar S.A."/>
            <person name="Yang D."/>
            <person name="Bader C.D."/>
            <person name="Teijaro C.N."/>
            <person name="Fluegel L."/>
            <person name="Davis C.M."/>
            <person name="Simpson J.R."/>
            <person name="Lauterbach L."/>
            <person name="Steele A.D."/>
            <person name="Gui C."/>
            <person name="Meng S."/>
            <person name="Li G."/>
            <person name="Viehrig K."/>
            <person name="Ye F."/>
            <person name="Su P."/>
            <person name="Kiefer A.F."/>
            <person name="Nichols A."/>
            <person name="Cepeda A.J."/>
            <person name="Yan W."/>
            <person name="Fan B."/>
            <person name="Jiang Y."/>
            <person name="Adhikari A."/>
            <person name="Zheng C.-J."/>
            <person name="Schuster L."/>
            <person name="Cowan T.M."/>
            <person name="Smanski M.J."/>
            <person name="Chevrette M.G."/>
            <person name="De Carvalho L.P.S."/>
            <person name="Shen B."/>
        </authorList>
    </citation>
    <scope>NUCLEOTIDE SEQUENCE [LARGE SCALE GENOMIC DNA]</scope>
    <source>
        <strain evidence="2 3">NPDC002593</strain>
    </source>
</reference>
<dbReference type="Proteomes" id="UP001601992">
    <property type="component" value="Unassembled WGS sequence"/>
</dbReference>
<proteinExistence type="predicted"/>
<evidence type="ECO:0000313" key="2">
    <source>
        <dbReference type="EMBL" id="MFF3570257.1"/>
    </source>
</evidence>
<feature type="compositionally biased region" description="Polar residues" evidence="1">
    <location>
        <begin position="129"/>
        <end position="144"/>
    </location>
</feature>
<keyword evidence="3" id="KW-1185">Reference proteome</keyword>
<gene>
    <name evidence="2" type="ORF">ACFYXQ_20995</name>
</gene>
<feature type="region of interest" description="Disordered" evidence="1">
    <location>
        <begin position="119"/>
        <end position="164"/>
    </location>
</feature>
<comment type="caution">
    <text evidence="2">The sequence shown here is derived from an EMBL/GenBank/DDBJ whole genome shotgun (WGS) entry which is preliminary data.</text>
</comment>
<organism evidence="2 3">
    <name type="scientific">Nocardia jiangxiensis</name>
    <dbReference type="NCBI Taxonomy" id="282685"/>
    <lineage>
        <taxon>Bacteria</taxon>
        <taxon>Bacillati</taxon>
        <taxon>Actinomycetota</taxon>
        <taxon>Actinomycetes</taxon>
        <taxon>Mycobacteriales</taxon>
        <taxon>Nocardiaceae</taxon>
        <taxon>Nocardia</taxon>
    </lineage>
</organism>
<accession>A0ABW6S1T2</accession>
<protein>
    <submittedName>
        <fullName evidence="2">PspA/IM30 family protein</fullName>
    </submittedName>
</protein>